<dbReference type="EMBL" id="CP001850">
    <property type="protein sequence ID" value="ADC90355.1"/>
    <property type="molecule type" value="Genomic_DNA"/>
</dbReference>
<comment type="similarity">
    <text evidence="9 11">Belongs to the Rho family.</text>
</comment>
<evidence type="ECO:0000256" key="4">
    <source>
        <dbReference type="ARBA" id="ARBA00022806"/>
    </source>
</evidence>
<dbReference type="SMART" id="SM00384">
    <property type="entry name" value="AT_hook"/>
    <property type="match status" value="2"/>
</dbReference>
<dbReference type="Proteomes" id="UP000008234">
    <property type="component" value="Chromosome"/>
</dbReference>
<evidence type="ECO:0000256" key="11">
    <source>
        <dbReference type="PROSITE-ProRule" id="PRU01203"/>
    </source>
</evidence>
<keyword evidence="7 9" id="KW-0805">Transcription regulation</keyword>
<dbReference type="STRING" id="699246.HMPREF0868_1400"/>
<feature type="compositionally biased region" description="Basic and acidic residues" evidence="12">
    <location>
        <begin position="61"/>
        <end position="75"/>
    </location>
</feature>
<dbReference type="InterPro" id="IPR004665">
    <property type="entry name" value="Term_rho"/>
</dbReference>
<keyword evidence="5 9" id="KW-0067">ATP-binding</keyword>
<keyword evidence="3 9" id="KW-0378">Hydrolase</keyword>
<sequence>MPQIPFAEKTKESLLEIVRLSGIIPFEEAERMSQSELAERLAELTENELPVAEKTPVTKPVTKEKKSTSLEDGKPAQRKRGRPRKNSGVVTAIADSGEVSGEKAGGMEKVGEGEARESVSLTATSELEPTTELTYERSNVPTTSTADEAAPPKSTNIASSETRRRGRPRKTAADSTAARTELNPGNIQIEGQTDGRSERAGRLKAKSGLTDEAIVNDLISLPSASDSNIPDMTEVTGTANPTSPKKLTTSETAPASTASGFKNDRFSRPKNERYKKNRQGSSVNARADSSELTGSAPGASYATPATAATSSLTTPDQDLFDQVSPDQVSLEQVSTEPPKTGKATAAGTASPLATAVKDESPASADTAALPNSESTRPAGTSTPASSNPTVTDKPARDTYYVEEKTAVGVLEIMADGYGFLRSENFLPSNKDVFVPAQFIRRFNMRPGDLVAGPIRTQRDNDRNQALFYVRSINNAAPDKSIRRPRFDKLTPIYPNERYRLETKREELSTRIIDLIAPIGKGQRGMIVSPPKAGKTILLQKIANSISTNNPEVKLMVLLIDERPEEVTDMQRSIQGEVAYSTFDKTPENHVRIAELVLERAMRLVELGEDVVILLDSITRLARAYNLTINPTGRTLSGGLDPGALYGPKRFFGAARNIENGGSLTIIATSLIDTGSRMDEVIFEEFKGTGNMEVYLDRKLSEKRIFPAIDINRSGTRREELLLSPKELDAVWSIRKAFGQLDNANVTEMIINLLLRTNGNDHFVSSVNVSFNDKALFESMRMNKPSGNNT</sequence>
<feature type="compositionally biased region" description="Polar residues" evidence="12">
    <location>
        <begin position="173"/>
        <end position="191"/>
    </location>
</feature>
<comment type="subunit">
    <text evidence="9">Homohexamer. The homohexamer assembles into an open ring structure.</text>
</comment>
<comment type="function">
    <text evidence="9">Facilitates transcription termination by a mechanism that involves Rho binding to the nascent RNA, activation of Rho's RNA-dependent ATPase activity, and release of the mRNA from the DNA template.</text>
</comment>
<feature type="region of interest" description="Disordered" evidence="12">
    <location>
        <begin position="45"/>
        <end position="397"/>
    </location>
</feature>
<dbReference type="GO" id="GO:0006353">
    <property type="term" value="P:DNA-templated transcription termination"/>
    <property type="evidence" value="ECO:0007669"/>
    <property type="project" value="UniProtKB-UniRule"/>
</dbReference>
<dbReference type="GO" id="GO:0008186">
    <property type="term" value="F:ATP-dependent activity, acting on RNA"/>
    <property type="evidence" value="ECO:0007669"/>
    <property type="project" value="UniProtKB-UniRule"/>
</dbReference>
<keyword evidence="8 9" id="KW-0804">Transcription</keyword>
<dbReference type="InterPro" id="IPR003593">
    <property type="entry name" value="AAA+_ATPase"/>
</dbReference>
<feature type="compositionally biased region" description="Polar residues" evidence="12">
    <location>
        <begin position="222"/>
        <end position="247"/>
    </location>
</feature>
<evidence type="ECO:0000256" key="3">
    <source>
        <dbReference type="ARBA" id="ARBA00022801"/>
    </source>
</evidence>
<feature type="compositionally biased region" description="Basic and acidic residues" evidence="12">
    <location>
        <begin position="262"/>
        <end position="274"/>
    </location>
</feature>
<dbReference type="SUPFAM" id="SSF52540">
    <property type="entry name" value="P-loop containing nucleoside triphosphate hydrolases"/>
    <property type="match status" value="1"/>
</dbReference>
<dbReference type="InterPro" id="IPR012340">
    <property type="entry name" value="NA-bd_OB-fold"/>
</dbReference>
<feature type="compositionally biased region" description="Polar residues" evidence="12">
    <location>
        <begin position="119"/>
        <end position="146"/>
    </location>
</feature>
<dbReference type="InterPro" id="IPR041703">
    <property type="entry name" value="Rho_factor_ATP-bd"/>
</dbReference>
<evidence type="ECO:0000256" key="8">
    <source>
        <dbReference type="ARBA" id="ARBA00023163"/>
    </source>
</evidence>
<dbReference type="EC" id="3.6.4.-" evidence="9 10"/>
<dbReference type="GO" id="GO:0003677">
    <property type="term" value="F:DNA binding"/>
    <property type="evidence" value="ECO:0007669"/>
    <property type="project" value="InterPro"/>
</dbReference>
<dbReference type="HOGENOM" id="CLU_016377_1_0_9"/>
<evidence type="ECO:0000256" key="12">
    <source>
        <dbReference type="SAM" id="MobiDB-lite"/>
    </source>
</evidence>
<evidence type="ECO:0000259" key="13">
    <source>
        <dbReference type="PROSITE" id="PS51856"/>
    </source>
</evidence>
<accession>D3QYX4</accession>
<feature type="compositionally biased region" description="Basic residues" evidence="12">
    <location>
        <begin position="76"/>
        <end position="85"/>
    </location>
</feature>
<evidence type="ECO:0000256" key="9">
    <source>
        <dbReference type="HAMAP-Rule" id="MF_01884"/>
    </source>
</evidence>
<dbReference type="Gene3D" id="3.40.50.300">
    <property type="entry name" value="P-loop containing nucleotide triphosphate hydrolases"/>
    <property type="match status" value="1"/>
</dbReference>
<dbReference type="HAMAP" id="MF_01884">
    <property type="entry name" value="Rho"/>
    <property type="match status" value="1"/>
</dbReference>
<dbReference type="SUPFAM" id="SSF50249">
    <property type="entry name" value="Nucleic acid-binding proteins"/>
    <property type="match status" value="1"/>
</dbReference>
<evidence type="ECO:0000256" key="5">
    <source>
        <dbReference type="ARBA" id="ARBA00022840"/>
    </source>
</evidence>
<evidence type="ECO:0000256" key="6">
    <source>
        <dbReference type="ARBA" id="ARBA00022884"/>
    </source>
</evidence>
<feature type="compositionally biased region" description="Basic and acidic residues" evidence="12">
    <location>
        <begin position="105"/>
        <end position="117"/>
    </location>
</feature>
<evidence type="ECO:0000313" key="14">
    <source>
        <dbReference type="EMBL" id="ADC90355.1"/>
    </source>
</evidence>
<feature type="compositionally biased region" description="Low complexity" evidence="12">
    <location>
        <begin position="295"/>
        <end position="315"/>
    </location>
</feature>
<feature type="compositionally biased region" description="Low complexity" evidence="12">
    <location>
        <begin position="340"/>
        <end position="349"/>
    </location>
</feature>
<dbReference type="NCBIfam" id="TIGR00767">
    <property type="entry name" value="rho"/>
    <property type="match status" value="1"/>
</dbReference>
<dbReference type="eggNOG" id="COG3170">
    <property type="taxonomic scope" value="Bacteria"/>
</dbReference>
<feature type="compositionally biased region" description="Polar residues" evidence="12">
    <location>
        <begin position="369"/>
        <end position="390"/>
    </location>
</feature>
<keyword evidence="6 9" id="KW-0694">RNA-binding</keyword>
<dbReference type="SMART" id="SM00357">
    <property type="entry name" value="CSP"/>
    <property type="match status" value="1"/>
</dbReference>
<dbReference type="GO" id="GO:0003723">
    <property type="term" value="F:RNA binding"/>
    <property type="evidence" value="ECO:0007669"/>
    <property type="project" value="UniProtKB-UniRule"/>
</dbReference>
<dbReference type="AlphaFoldDB" id="D3QYX4"/>
<gene>
    <name evidence="9 14" type="primary">rho</name>
    <name evidence="14" type="ordered locus">HMPREF0868_1400</name>
</gene>
<keyword evidence="15" id="KW-1185">Reference proteome</keyword>
<keyword evidence="1 9" id="KW-0806">Transcription termination</keyword>
<keyword evidence="2 9" id="KW-0547">Nucleotide-binding</keyword>
<feature type="compositionally biased region" description="Low complexity" evidence="12">
    <location>
        <begin position="249"/>
        <end position="259"/>
    </location>
</feature>
<evidence type="ECO:0000256" key="7">
    <source>
        <dbReference type="ARBA" id="ARBA00023015"/>
    </source>
</evidence>
<dbReference type="PANTHER" id="PTHR46425:SF1">
    <property type="entry name" value="TRANSCRIPTION TERMINATION FACTOR RHO"/>
    <property type="match status" value="1"/>
</dbReference>
<feature type="binding site" evidence="9">
    <location>
        <begin position="531"/>
        <end position="536"/>
    </location>
    <ligand>
        <name>ATP</name>
        <dbReference type="ChEBI" id="CHEBI:30616"/>
    </ligand>
</feature>
<dbReference type="Gene3D" id="2.40.50.140">
    <property type="entry name" value="Nucleic acid-binding proteins"/>
    <property type="match status" value="1"/>
</dbReference>
<dbReference type="RefSeq" id="WP_012992956.1">
    <property type="nucleotide sequence ID" value="NC_013895.2"/>
</dbReference>
<protein>
    <recommendedName>
        <fullName evidence="9 10">Transcription termination factor Rho</fullName>
        <ecNumber evidence="9 10">3.6.4.-</ecNumber>
    </recommendedName>
    <alternativeName>
        <fullName evidence="9">ATP-dependent helicase Rho</fullName>
    </alternativeName>
</protein>
<evidence type="ECO:0000313" key="15">
    <source>
        <dbReference type="Proteomes" id="UP000008234"/>
    </source>
</evidence>
<dbReference type="Pfam" id="PF00006">
    <property type="entry name" value="ATP-synt_ab"/>
    <property type="match status" value="1"/>
</dbReference>
<dbReference type="InterPro" id="IPR000194">
    <property type="entry name" value="ATPase_F1/V1/A1_a/bsu_nucl-bd"/>
</dbReference>
<dbReference type="GO" id="GO:0016787">
    <property type="term" value="F:hydrolase activity"/>
    <property type="evidence" value="ECO:0007669"/>
    <property type="project" value="UniProtKB-KW"/>
</dbReference>
<dbReference type="PANTHER" id="PTHR46425">
    <property type="entry name" value="TRANSCRIPTION TERMINATION FACTOR RHO"/>
    <property type="match status" value="1"/>
</dbReference>
<reference evidence="15" key="1">
    <citation type="submission" date="2009-12" db="EMBL/GenBank/DDBJ databases">
        <title>Sequence of Clostridiales genomosp. BVAB3 str. UPII9-5.</title>
        <authorList>
            <person name="Madupu R."/>
            <person name="Durkin A.S."/>
            <person name="Torralba M."/>
            <person name="Methe B."/>
            <person name="Sutton G.G."/>
            <person name="Strausberg R.L."/>
            <person name="Nelson K.E."/>
        </authorList>
    </citation>
    <scope>NUCLEOTIDE SEQUENCE [LARGE SCALE GENOMIC DNA]</scope>
    <source>
        <strain evidence="15">UPII9-5</strain>
    </source>
</reference>
<evidence type="ECO:0000256" key="1">
    <source>
        <dbReference type="ARBA" id="ARBA00022472"/>
    </source>
</evidence>
<dbReference type="GO" id="GO:0004386">
    <property type="term" value="F:helicase activity"/>
    <property type="evidence" value="ECO:0007669"/>
    <property type="project" value="UniProtKB-UniRule"/>
</dbReference>
<dbReference type="NCBIfam" id="NF006886">
    <property type="entry name" value="PRK09376.1"/>
    <property type="match status" value="1"/>
</dbReference>
<feature type="binding site" evidence="9">
    <location>
        <begin position="519"/>
        <end position="524"/>
    </location>
    <ligand>
        <name>ATP</name>
        <dbReference type="ChEBI" id="CHEBI:30616"/>
    </ligand>
</feature>
<proteinExistence type="inferred from homology"/>
<dbReference type="eggNOG" id="COG1158">
    <property type="taxonomic scope" value="Bacteria"/>
</dbReference>
<dbReference type="InterPro" id="IPR017956">
    <property type="entry name" value="AT_hook_DNA-bd_motif"/>
</dbReference>
<dbReference type="CDD" id="cd01128">
    <property type="entry name" value="rho_factor_C"/>
    <property type="match status" value="1"/>
</dbReference>
<evidence type="ECO:0000256" key="10">
    <source>
        <dbReference type="NCBIfam" id="TIGR00767"/>
    </source>
</evidence>
<name>D3QYX4_MAGIU</name>
<dbReference type="Pfam" id="PF07497">
    <property type="entry name" value="Rho_RNA_bind"/>
    <property type="match status" value="1"/>
</dbReference>
<dbReference type="KEGG" id="clo:HMPREF0868_1400"/>
<dbReference type="GO" id="GO:0005524">
    <property type="term" value="F:ATP binding"/>
    <property type="evidence" value="ECO:0007669"/>
    <property type="project" value="UniProtKB-UniRule"/>
</dbReference>
<dbReference type="SMART" id="SM00382">
    <property type="entry name" value="AAA"/>
    <property type="match status" value="1"/>
</dbReference>
<dbReference type="PROSITE" id="PS51856">
    <property type="entry name" value="RHO_RNA_BD"/>
    <property type="match status" value="1"/>
</dbReference>
<dbReference type="InterPro" id="IPR011129">
    <property type="entry name" value="CSD"/>
</dbReference>
<organism evidence="14 15">
    <name type="scientific">Mageeibacillus indolicus (strain UPII9-5)</name>
    <name type="common">Clostridiales genomosp. BVAB3 (strain UPII9-5)</name>
    <dbReference type="NCBI Taxonomy" id="699246"/>
    <lineage>
        <taxon>Bacteria</taxon>
        <taxon>Bacillati</taxon>
        <taxon>Bacillota</taxon>
        <taxon>Clostridia</taxon>
        <taxon>Eubacteriales</taxon>
        <taxon>Oscillospiraceae</taxon>
        <taxon>Mageeibacillus</taxon>
    </lineage>
</organism>
<feature type="domain" description="Rho RNA-BD" evidence="13">
    <location>
        <begin position="403"/>
        <end position="476"/>
    </location>
</feature>
<feature type="binding site" evidence="9">
    <location>
        <position position="562"/>
    </location>
    <ligand>
        <name>ATP</name>
        <dbReference type="ChEBI" id="CHEBI:30616"/>
    </ligand>
</feature>
<feature type="compositionally biased region" description="Polar residues" evidence="12">
    <location>
        <begin position="324"/>
        <end position="337"/>
    </location>
</feature>
<dbReference type="InterPro" id="IPR011113">
    <property type="entry name" value="Rho_RNA-bd"/>
</dbReference>
<keyword evidence="4 9" id="KW-0347">Helicase</keyword>
<comment type="caution">
    <text evidence="9">Lacks conserved residue(s) required for the propagation of feature annotation.</text>
</comment>
<dbReference type="InterPro" id="IPR027417">
    <property type="entry name" value="P-loop_NTPase"/>
</dbReference>
<evidence type="ECO:0000256" key="2">
    <source>
        <dbReference type="ARBA" id="ARBA00022741"/>
    </source>
</evidence>